<name>A0A382A5K8_9ZZZZ</name>
<dbReference type="AlphaFoldDB" id="A0A382A5K8"/>
<accession>A0A382A5K8</accession>
<organism evidence="1">
    <name type="scientific">marine metagenome</name>
    <dbReference type="NCBI Taxonomy" id="408172"/>
    <lineage>
        <taxon>unclassified sequences</taxon>
        <taxon>metagenomes</taxon>
        <taxon>ecological metagenomes</taxon>
    </lineage>
</organism>
<reference evidence="1" key="1">
    <citation type="submission" date="2018-05" db="EMBL/GenBank/DDBJ databases">
        <authorList>
            <person name="Lanie J.A."/>
            <person name="Ng W.-L."/>
            <person name="Kazmierczak K.M."/>
            <person name="Andrzejewski T.M."/>
            <person name="Davidsen T.M."/>
            <person name="Wayne K.J."/>
            <person name="Tettelin H."/>
            <person name="Glass J.I."/>
            <person name="Rusch D."/>
            <person name="Podicherti R."/>
            <person name="Tsui H.-C.T."/>
            <person name="Winkler M.E."/>
        </authorList>
    </citation>
    <scope>NUCLEOTIDE SEQUENCE</scope>
</reference>
<sequence length="315" mass="37103">MMSPFIPQASGPVFSEDERVNLYYLNELYADIARCVSLQLKENHQIEVPITSGIWGGTYLIADDEGKSKRRIWRMYFIANLPQNSPLDKRENMEHLVGYYYTSIINAFRPYGLELDLNMWGGRLPYSNGVKPSLTMHMVDSSEKVNWLRGFFIWNLVPWEESIIHDTIRNVKEFREKFNIKKTPIMKRDPKDIKYLLQDVIITYRTLENSFSSDFLEHARPIIDEIGGRFLEGLFDPVLIREFFFKVRENKLIVGFEETLQEYYLKEGLNVRRVEDWPVEKINYVPEGLKEKLIPPIKNIFASFKSNLDRKNGLL</sequence>
<proteinExistence type="predicted"/>
<gene>
    <name evidence="1" type="ORF">METZ01_LOCUS149513</name>
</gene>
<dbReference type="EMBL" id="UINC01023953">
    <property type="protein sequence ID" value="SVA96659.1"/>
    <property type="molecule type" value="Genomic_DNA"/>
</dbReference>
<evidence type="ECO:0000313" key="1">
    <source>
        <dbReference type="EMBL" id="SVA96659.1"/>
    </source>
</evidence>
<protein>
    <submittedName>
        <fullName evidence="1">Uncharacterized protein</fullName>
    </submittedName>
</protein>